<reference evidence="1 2" key="1">
    <citation type="submission" date="2009-04" db="EMBL/GenBank/DDBJ databases">
        <authorList>
            <person name="Sebastian Y."/>
            <person name="Madupu R."/>
            <person name="Durkin A.S."/>
            <person name="Torralba M."/>
            <person name="Methe B."/>
            <person name="Sutton G.G."/>
            <person name="Strausberg R.L."/>
            <person name="Nelson K.E."/>
        </authorList>
    </citation>
    <scope>NUCLEOTIDE SEQUENCE [LARGE SCALE GENOMIC DNA]</scope>
    <source>
        <strain evidence="1 2">60-3</strain>
    </source>
</reference>
<organism evidence="1 2">
    <name type="scientific">Porphyromonas uenonis 60-3</name>
    <dbReference type="NCBI Taxonomy" id="596327"/>
    <lineage>
        <taxon>Bacteria</taxon>
        <taxon>Pseudomonadati</taxon>
        <taxon>Bacteroidota</taxon>
        <taxon>Bacteroidia</taxon>
        <taxon>Bacteroidales</taxon>
        <taxon>Porphyromonadaceae</taxon>
        <taxon>Porphyromonas</taxon>
    </lineage>
</organism>
<accession>C2M9U6</accession>
<sequence length="43" mass="5027">MVLTGTDAQIVRPYMSLPVSNFYFREEIPNMSKEIPNMSSRFE</sequence>
<evidence type="ECO:0000313" key="2">
    <source>
        <dbReference type="Proteomes" id="UP000003303"/>
    </source>
</evidence>
<evidence type="ECO:0000313" key="1">
    <source>
        <dbReference type="EMBL" id="EEK17504.1"/>
    </source>
</evidence>
<proteinExistence type="predicted"/>
<gene>
    <name evidence="1" type="ORF">PORUE0001_0274</name>
</gene>
<protein>
    <submittedName>
        <fullName evidence="1">Uncharacterized protein</fullName>
    </submittedName>
</protein>
<keyword evidence="2" id="KW-1185">Reference proteome</keyword>
<dbReference type="AlphaFoldDB" id="C2M9U6"/>
<dbReference type="Proteomes" id="UP000003303">
    <property type="component" value="Unassembled WGS sequence"/>
</dbReference>
<name>C2M9U6_9PORP</name>
<dbReference type="STRING" id="596327.PORUE0001_0274"/>
<dbReference type="EMBL" id="ACLR01000049">
    <property type="protein sequence ID" value="EEK17504.1"/>
    <property type="molecule type" value="Genomic_DNA"/>
</dbReference>
<comment type="caution">
    <text evidence="1">The sequence shown here is derived from an EMBL/GenBank/DDBJ whole genome shotgun (WGS) entry which is preliminary data.</text>
</comment>